<keyword evidence="1" id="KW-0812">Transmembrane</keyword>
<keyword evidence="1" id="KW-1133">Transmembrane helix</keyword>
<keyword evidence="3" id="KW-1185">Reference proteome</keyword>
<evidence type="ECO:0000313" key="3">
    <source>
        <dbReference type="Proteomes" id="UP001374535"/>
    </source>
</evidence>
<protein>
    <submittedName>
        <fullName evidence="2">Uncharacterized protein</fullName>
    </submittedName>
</protein>
<accession>A0AAQ3NUY8</accession>
<name>A0AAQ3NUY8_VIGMU</name>
<dbReference type="Proteomes" id="UP001374535">
    <property type="component" value="Chromosome 4"/>
</dbReference>
<evidence type="ECO:0000313" key="2">
    <source>
        <dbReference type="EMBL" id="WVZ15835.1"/>
    </source>
</evidence>
<dbReference type="AlphaFoldDB" id="A0AAQ3NUY8"/>
<proteinExistence type="predicted"/>
<keyword evidence="1" id="KW-0472">Membrane</keyword>
<organism evidence="2 3">
    <name type="scientific">Vigna mungo</name>
    <name type="common">Black gram</name>
    <name type="synonym">Phaseolus mungo</name>
    <dbReference type="NCBI Taxonomy" id="3915"/>
    <lineage>
        <taxon>Eukaryota</taxon>
        <taxon>Viridiplantae</taxon>
        <taxon>Streptophyta</taxon>
        <taxon>Embryophyta</taxon>
        <taxon>Tracheophyta</taxon>
        <taxon>Spermatophyta</taxon>
        <taxon>Magnoliopsida</taxon>
        <taxon>eudicotyledons</taxon>
        <taxon>Gunneridae</taxon>
        <taxon>Pentapetalae</taxon>
        <taxon>rosids</taxon>
        <taxon>fabids</taxon>
        <taxon>Fabales</taxon>
        <taxon>Fabaceae</taxon>
        <taxon>Papilionoideae</taxon>
        <taxon>50 kb inversion clade</taxon>
        <taxon>NPAAA clade</taxon>
        <taxon>indigoferoid/millettioid clade</taxon>
        <taxon>Phaseoleae</taxon>
        <taxon>Vigna</taxon>
    </lineage>
</organism>
<gene>
    <name evidence="2" type="ORF">V8G54_013401</name>
</gene>
<reference evidence="2 3" key="1">
    <citation type="journal article" date="2023" name="Life. Sci Alliance">
        <title>Evolutionary insights into 3D genome organization and epigenetic landscape of Vigna mungo.</title>
        <authorList>
            <person name="Junaid A."/>
            <person name="Singh B."/>
            <person name="Bhatia S."/>
        </authorList>
    </citation>
    <scope>NUCLEOTIDE SEQUENCE [LARGE SCALE GENOMIC DNA]</scope>
    <source>
        <strain evidence="2">Urdbean</strain>
    </source>
</reference>
<evidence type="ECO:0000256" key="1">
    <source>
        <dbReference type="SAM" id="Phobius"/>
    </source>
</evidence>
<dbReference type="EMBL" id="CP144697">
    <property type="protein sequence ID" value="WVZ15835.1"/>
    <property type="molecule type" value="Genomic_DNA"/>
</dbReference>
<feature type="transmembrane region" description="Helical" evidence="1">
    <location>
        <begin position="239"/>
        <end position="257"/>
    </location>
</feature>
<sequence length="287" mass="31958">MLMKQIDTNTVMRQQTIGLENDQNHEANVKVGKGSEEGGKRERICESRVCCHEESPTTQHNQTQTLLMVVVVVVVVSLRCDIERRRRRGEQSDARVERVGWRRVLTLARGAIIEILRWILRRDHADLEDDVVAGGADSGDRPPLEERANPNSVKFRDFPLHDFPGDGVGVGGNVVVRRERDFARATELDGKLPGGPVHGVSQDGGGGKKTGGVDFGVLGLGFWNELATRLRSRASTNRILGFIAFPIFIAIINARIFQHVTEKTTSTFDFLVHRIGPRLNMILRPSL</sequence>